<dbReference type="Gene3D" id="1.10.1200.10">
    <property type="entry name" value="ACP-like"/>
    <property type="match status" value="1"/>
</dbReference>
<organism evidence="4 5">
    <name type="scientific">Methylobacter tundripaludum (strain ATCC BAA-1195 / DSM 17260 / SV96)</name>
    <dbReference type="NCBI Taxonomy" id="697282"/>
    <lineage>
        <taxon>Bacteria</taxon>
        <taxon>Pseudomonadati</taxon>
        <taxon>Pseudomonadota</taxon>
        <taxon>Gammaproteobacteria</taxon>
        <taxon>Methylococcales</taxon>
        <taxon>Methylococcaceae</taxon>
        <taxon>Methylobacter</taxon>
    </lineage>
</organism>
<keyword evidence="5" id="KW-1185">Reference proteome</keyword>
<dbReference type="InterPro" id="IPR009081">
    <property type="entry name" value="PP-bd_ACP"/>
</dbReference>
<dbReference type="PROSITE" id="PS00012">
    <property type="entry name" value="PHOSPHOPANTETHEINE"/>
    <property type="match status" value="1"/>
</dbReference>
<dbReference type="EMBL" id="JH109152">
    <property type="protein sequence ID" value="EGW22641.1"/>
    <property type="molecule type" value="Genomic_DNA"/>
</dbReference>
<dbReference type="Proteomes" id="UP000004664">
    <property type="component" value="Unassembled WGS sequence"/>
</dbReference>
<dbReference type="RefSeq" id="WP_006890610.1">
    <property type="nucleotide sequence ID" value="NZ_JH109152.1"/>
</dbReference>
<feature type="domain" description="Carrier" evidence="3">
    <location>
        <begin position="1"/>
        <end position="80"/>
    </location>
</feature>
<protein>
    <recommendedName>
        <fullName evidence="3">Carrier domain-containing protein</fullName>
    </recommendedName>
</protein>
<name>G3IU43_METTV</name>
<dbReference type="AlphaFoldDB" id="G3IU43"/>
<evidence type="ECO:0000256" key="2">
    <source>
        <dbReference type="ARBA" id="ARBA00022553"/>
    </source>
</evidence>
<reference evidence="4 5" key="1">
    <citation type="submission" date="2011-06" db="EMBL/GenBank/DDBJ databases">
        <title>Genomic sequence of Methylobacter tundripaludum SV96.</title>
        <authorList>
            <consortium name="US DOE Joint Genome Institute"/>
            <person name="Lucas S."/>
            <person name="Han J."/>
            <person name="Lapidus A."/>
            <person name="Cheng J.-F."/>
            <person name="Goodwin L."/>
            <person name="Pitluck S."/>
            <person name="Held B."/>
            <person name="Detter J.C."/>
            <person name="Han C."/>
            <person name="Tapia R."/>
            <person name="Land M."/>
            <person name="Hauser L."/>
            <person name="Kyrpides N."/>
            <person name="Ivanova N."/>
            <person name="Ovchinnikova G."/>
            <person name="Pagani I."/>
            <person name="Klotz M.G."/>
            <person name="Dispirito A.A."/>
            <person name="Murrell J.C."/>
            <person name="Dunfield P."/>
            <person name="Kalyuzhnaya M.G."/>
            <person name="Svenning M."/>
            <person name="Trotsenko Y.A."/>
            <person name="Stein L.Y."/>
            <person name="Woyke T."/>
        </authorList>
    </citation>
    <scope>NUCLEOTIDE SEQUENCE [LARGE SCALE GENOMIC DNA]</scope>
    <source>
        <strain evidence="5">ATCC BAA-1195 / DSM 17260 / SV96</strain>
    </source>
</reference>
<proteinExistence type="predicted"/>
<evidence type="ECO:0000259" key="3">
    <source>
        <dbReference type="PROSITE" id="PS50075"/>
    </source>
</evidence>
<evidence type="ECO:0000313" key="5">
    <source>
        <dbReference type="Proteomes" id="UP000004664"/>
    </source>
</evidence>
<evidence type="ECO:0000313" key="4">
    <source>
        <dbReference type="EMBL" id="EGW22641.1"/>
    </source>
</evidence>
<dbReference type="PROSITE" id="PS50075">
    <property type="entry name" value="CARRIER"/>
    <property type="match status" value="1"/>
</dbReference>
<dbReference type="InterPro" id="IPR036736">
    <property type="entry name" value="ACP-like_sf"/>
</dbReference>
<accession>G3IU43</accession>
<gene>
    <name evidence="4" type="ORF">Mettu_1457</name>
</gene>
<dbReference type="STRING" id="697282.Mettu_1457"/>
<keyword evidence="1" id="KW-0596">Phosphopantetheine</keyword>
<dbReference type="SUPFAM" id="SSF47336">
    <property type="entry name" value="ACP-like"/>
    <property type="match status" value="1"/>
</dbReference>
<keyword evidence="2" id="KW-0597">Phosphoprotein</keyword>
<evidence type="ECO:0000256" key="1">
    <source>
        <dbReference type="ARBA" id="ARBA00022450"/>
    </source>
</evidence>
<dbReference type="InterPro" id="IPR006162">
    <property type="entry name" value="Ppantetheine_attach_site"/>
</dbReference>
<dbReference type="Pfam" id="PF00550">
    <property type="entry name" value="PP-binding"/>
    <property type="match status" value="1"/>
</dbReference>
<sequence>MEIEKNLLNALRQSMPKPIADRVIEADSNLSFDLGIDSLGLMTLSVNIENAYAINLVDHVEALMTVKSVSELQTLIHSVL</sequence>
<dbReference type="HOGENOM" id="CLU_2585709_0_0_6"/>